<dbReference type="PANTHER" id="PTHR30468:SF5">
    <property type="entry name" value="ALPHA-KETOGLUTARATE-DEPENDENT SULFATE ESTER DIOXYGENASE"/>
    <property type="match status" value="1"/>
</dbReference>
<evidence type="ECO:0000256" key="2">
    <source>
        <dbReference type="ARBA" id="ARBA00005896"/>
    </source>
</evidence>
<keyword evidence="6" id="KW-0408">Iron</keyword>
<proteinExistence type="inferred from homology"/>
<evidence type="ECO:0000259" key="7">
    <source>
        <dbReference type="Pfam" id="PF02668"/>
    </source>
</evidence>
<comment type="caution">
    <text evidence="8">The sequence shown here is derived from an EMBL/GenBank/DDBJ whole genome shotgun (WGS) entry which is preliminary data.</text>
</comment>
<keyword evidence="3" id="KW-0479">Metal-binding</keyword>
<organism evidence="8 9">
    <name type="scientific">Streptomyces coacervatus</name>
    <dbReference type="NCBI Taxonomy" id="647381"/>
    <lineage>
        <taxon>Bacteria</taxon>
        <taxon>Bacillati</taxon>
        <taxon>Actinomycetota</taxon>
        <taxon>Actinomycetes</taxon>
        <taxon>Kitasatosporales</taxon>
        <taxon>Streptomycetaceae</taxon>
        <taxon>Streptomyces</taxon>
    </lineage>
</organism>
<dbReference type="InterPro" id="IPR051323">
    <property type="entry name" value="AtsK-like"/>
</dbReference>
<name>A0ABP7HZ59_9ACTN</name>
<dbReference type="Pfam" id="PF02668">
    <property type="entry name" value="TauD"/>
    <property type="match status" value="1"/>
</dbReference>
<dbReference type="EMBL" id="BAABDE010000020">
    <property type="protein sequence ID" value="GAA3806655.1"/>
    <property type="molecule type" value="Genomic_DNA"/>
</dbReference>
<evidence type="ECO:0000256" key="1">
    <source>
        <dbReference type="ARBA" id="ARBA00001954"/>
    </source>
</evidence>
<evidence type="ECO:0000313" key="9">
    <source>
        <dbReference type="Proteomes" id="UP001501009"/>
    </source>
</evidence>
<keyword evidence="9" id="KW-1185">Reference proteome</keyword>
<keyword evidence="5" id="KW-0560">Oxidoreductase</keyword>
<dbReference type="Proteomes" id="UP001501009">
    <property type="component" value="Unassembled WGS sequence"/>
</dbReference>
<dbReference type="InterPro" id="IPR003819">
    <property type="entry name" value="TauD/TfdA-like"/>
</dbReference>
<dbReference type="PANTHER" id="PTHR30468">
    <property type="entry name" value="ALPHA-KETOGLUTARATE-DEPENDENT SULFONATE DIOXYGENASE"/>
    <property type="match status" value="1"/>
</dbReference>
<evidence type="ECO:0000256" key="6">
    <source>
        <dbReference type="ARBA" id="ARBA00023004"/>
    </source>
</evidence>
<evidence type="ECO:0000256" key="5">
    <source>
        <dbReference type="ARBA" id="ARBA00023002"/>
    </source>
</evidence>
<accession>A0ABP7HZ59</accession>
<feature type="domain" description="TauD/TfdA-like" evidence="7">
    <location>
        <begin position="2"/>
        <end position="44"/>
    </location>
</feature>
<evidence type="ECO:0000256" key="4">
    <source>
        <dbReference type="ARBA" id="ARBA00022964"/>
    </source>
</evidence>
<comment type="similarity">
    <text evidence="2">Belongs to the TfdA dioxygenase family.</text>
</comment>
<evidence type="ECO:0000313" key="8">
    <source>
        <dbReference type="EMBL" id="GAA3806655.1"/>
    </source>
</evidence>
<gene>
    <name evidence="8" type="ORF">GCM10022403_045920</name>
</gene>
<dbReference type="Gene3D" id="3.60.130.10">
    <property type="entry name" value="Clavaminate synthase-like"/>
    <property type="match status" value="1"/>
</dbReference>
<sequence>MERPENTVRRQWRSGDVAVWDNRATQHYGVNDSDDHECTLRRVTIDGDVPVGVDGRRSTLLEPTSVPARAYGIASGASTDGGVAEG</sequence>
<protein>
    <recommendedName>
        <fullName evidence="7">TauD/TfdA-like domain-containing protein</fullName>
    </recommendedName>
</protein>
<dbReference type="SUPFAM" id="SSF51197">
    <property type="entry name" value="Clavaminate synthase-like"/>
    <property type="match status" value="1"/>
</dbReference>
<evidence type="ECO:0000256" key="3">
    <source>
        <dbReference type="ARBA" id="ARBA00022723"/>
    </source>
</evidence>
<comment type="cofactor">
    <cofactor evidence="1">
        <name>Fe(2+)</name>
        <dbReference type="ChEBI" id="CHEBI:29033"/>
    </cofactor>
</comment>
<keyword evidence="4" id="KW-0223">Dioxygenase</keyword>
<dbReference type="InterPro" id="IPR042098">
    <property type="entry name" value="TauD-like_sf"/>
</dbReference>
<reference evidence="9" key="1">
    <citation type="journal article" date="2019" name="Int. J. Syst. Evol. Microbiol.">
        <title>The Global Catalogue of Microorganisms (GCM) 10K type strain sequencing project: providing services to taxonomists for standard genome sequencing and annotation.</title>
        <authorList>
            <consortium name="The Broad Institute Genomics Platform"/>
            <consortium name="The Broad Institute Genome Sequencing Center for Infectious Disease"/>
            <person name="Wu L."/>
            <person name="Ma J."/>
        </authorList>
    </citation>
    <scope>NUCLEOTIDE SEQUENCE [LARGE SCALE GENOMIC DNA]</scope>
    <source>
        <strain evidence="9">JCM 17138</strain>
    </source>
</reference>